<evidence type="ECO:0000313" key="3">
    <source>
        <dbReference type="Proteomes" id="UP001550628"/>
    </source>
</evidence>
<dbReference type="Pfam" id="PF17765">
    <property type="entry name" value="MLTR_LBD"/>
    <property type="match status" value="1"/>
</dbReference>
<keyword evidence="3" id="KW-1185">Reference proteome</keyword>
<gene>
    <name evidence="2" type="ORF">ABZ510_15775</name>
</gene>
<dbReference type="GeneID" id="96244480"/>
<feature type="domain" description="HTH cro/C1-type" evidence="1">
    <location>
        <begin position="36"/>
        <end position="83"/>
    </location>
</feature>
<dbReference type="SMART" id="SM00530">
    <property type="entry name" value="HTH_XRE"/>
    <property type="match status" value="1"/>
</dbReference>
<name>A0ABV2WR40_9NOCA</name>
<evidence type="ECO:0000313" key="2">
    <source>
        <dbReference type="EMBL" id="MEU1953322.1"/>
    </source>
</evidence>
<proteinExistence type="predicted"/>
<protein>
    <submittedName>
        <fullName evidence="2">Helix-turn-helix transcriptional regulator</fullName>
    </submittedName>
</protein>
<evidence type="ECO:0000259" key="1">
    <source>
        <dbReference type="PROSITE" id="PS50943"/>
    </source>
</evidence>
<dbReference type="PANTHER" id="PTHR35010:SF2">
    <property type="entry name" value="BLL4672 PROTEIN"/>
    <property type="match status" value="1"/>
</dbReference>
<dbReference type="Gene3D" id="1.10.260.40">
    <property type="entry name" value="lambda repressor-like DNA-binding domains"/>
    <property type="match status" value="1"/>
</dbReference>
<dbReference type="CDD" id="cd00093">
    <property type="entry name" value="HTH_XRE"/>
    <property type="match status" value="1"/>
</dbReference>
<dbReference type="Gene3D" id="3.30.450.180">
    <property type="match status" value="1"/>
</dbReference>
<dbReference type="InterPro" id="IPR041413">
    <property type="entry name" value="MLTR_LBD"/>
</dbReference>
<dbReference type="Pfam" id="PF13560">
    <property type="entry name" value="HTH_31"/>
    <property type="match status" value="1"/>
</dbReference>
<reference evidence="2 3" key="1">
    <citation type="submission" date="2024-06" db="EMBL/GenBank/DDBJ databases">
        <title>The Natural Products Discovery Center: Release of the First 8490 Sequenced Strains for Exploring Actinobacteria Biosynthetic Diversity.</title>
        <authorList>
            <person name="Kalkreuter E."/>
            <person name="Kautsar S.A."/>
            <person name="Yang D."/>
            <person name="Bader C.D."/>
            <person name="Teijaro C.N."/>
            <person name="Fluegel L."/>
            <person name="Davis C.M."/>
            <person name="Simpson J.R."/>
            <person name="Lauterbach L."/>
            <person name="Steele A.D."/>
            <person name="Gui C."/>
            <person name="Meng S."/>
            <person name="Li G."/>
            <person name="Viehrig K."/>
            <person name="Ye F."/>
            <person name="Su P."/>
            <person name="Kiefer A.F."/>
            <person name="Nichols A."/>
            <person name="Cepeda A.J."/>
            <person name="Yan W."/>
            <person name="Fan B."/>
            <person name="Jiang Y."/>
            <person name="Adhikari A."/>
            <person name="Zheng C.-J."/>
            <person name="Schuster L."/>
            <person name="Cowan T.M."/>
            <person name="Smanski M.J."/>
            <person name="Chevrette M.G."/>
            <person name="De Carvalho L.P.S."/>
            <person name="Shen B."/>
        </authorList>
    </citation>
    <scope>NUCLEOTIDE SEQUENCE [LARGE SCALE GENOMIC DNA]</scope>
    <source>
        <strain evidence="2 3">NPDC019708</strain>
    </source>
</reference>
<dbReference type="PANTHER" id="PTHR35010">
    <property type="entry name" value="BLL4672 PROTEIN-RELATED"/>
    <property type="match status" value="1"/>
</dbReference>
<dbReference type="Proteomes" id="UP001550628">
    <property type="component" value="Unassembled WGS sequence"/>
</dbReference>
<dbReference type="EMBL" id="JBEYBF010000009">
    <property type="protein sequence ID" value="MEU1953322.1"/>
    <property type="molecule type" value="Genomic_DNA"/>
</dbReference>
<dbReference type="PROSITE" id="PS50943">
    <property type="entry name" value="HTH_CROC1"/>
    <property type="match status" value="1"/>
</dbReference>
<dbReference type="RefSeq" id="WP_030523127.1">
    <property type="nucleotide sequence ID" value="NZ_JBEYBD010000006.1"/>
</dbReference>
<dbReference type="InterPro" id="IPR001387">
    <property type="entry name" value="Cro/C1-type_HTH"/>
</dbReference>
<organism evidence="2 3">
    <name type="scientific">Nocardia rhamnosiphila</name>
    <dbReference type="NCBI Taxonomy" id="426716"/>
    <lineage>
        <taxon>Bacteria</taxon>
        <taxon>Bacillati</taxon>
        <taxon>Actinomycetota</taxon>
        <taxon>Actinomycetes</taxon>
        <taxon>Mycobacteriales</taxon>
        <taxon>Nocardiaceae</taxon>
        <taxon>Nocardia</taxon>
    </lineage>
</organism>
<dbReference type="InterPro" id="IPR010982">
    <property type="entry name" value="Lambda_DNA-bd_dom_sf"/>
</dbReference>
<dbReference type="SUPFAM" id="SSF47413">
    <property type="entry name" value="lambda repressor-like DNA-binding domains"/>
    <property type="match status" value="1"/>
</dbReference>
<comment type="caution">
    <text evidence="2">The sequence shown here is derived from an EMBL/GenBank/DDBJ whole genome shotgun (WGS) entry which is preliminary data.</text>
</comment>
<accession>A0ABV2WR40</accession>
<sequence>MGDVEQIGSFLSSRRGRLRPEDVGLPYFGTRRRVPGLRREELAQIAGISADYYARLEQGRLENVSTEILDAVATALQLSPDERIHLHNLARPPSPADLVEPNSPTLRPALRVLLAALEFVPAYIIGHHTDLLGWNRAAELVFGIDFADLPGEQRNWTQLVFLDPRIRALFADEHPALARQVATDLRLRIGHRPGDVALTALITRMRSASTQFDELWTSHDVNDVAFGTYYIQHPDLGRIELDYEFFSPIADPGVRALVTYTAKPGSRTEQALRTLIERDRQS</sequence>